<feature type="domain" description="FANCL UBC-like" evidence="1">
    <location>
        <begin position="18"/>
        <end position="58"/>
    </location>
</feature>
<dbReference type="InterPro" id="IPR043003">
    <property type="entry name" value="FANCL_d3_sf"/>
</dbReference>
<reference evidence="2 3" key="1">
    <citation type="submission" date="2024-05" db="EMBL/GenBank/DDBJ databases">
        <title>Genome sequencing and assembly of Indian major carp, Cirrhinus mrigala (Hamilton, 1822).</title>
        <authorList>
            <person name="Mohindra V."/>
            <person name="Chowdhury L.M."/>
            <person name="Lal K."/>
            <person name="Jena J.K."/>
        </authorList>
    </citation>
    <scope>NUCLEOTIDE SEQUENCE [LARGE SCALE GENOMIC DNA]</scope>
    <source>
        <strain evidence="2">CM1030</strain>
        <tissue evidence="2">Blood</tissue>
    </source>
</reference>
<comment type="caution">
    <text evidence="2">The sequence shown here is derived from an EMBL/GenBank/DDBJ whole genome shotgun (WGS) entry which is preliminary data.</text>
</comment>
<dbReference type="PANTHER" id="PTHR13206">
    <property type="entry name" value="UBIQUITIN LIGASE PROTEIN PHF9 FANCONI ANEMIA GROUP L PROTEIN"/>
    <property type="match status" value="1"/>
</dbReference>
<name>A0ABD0PVE2_CIRMR</name>
<keyword evidence="3" id="KW-1185">Reference proteome</keyword>
<dbReference type="Pfam" id="PF18891">
    <property type="entry name" value="FANCL_d3"/>
    <property type="match status" value="1"/>
</dbReference>
<dbReference type="InterPro" id="IPR026848">
    <property type="entry name" value="Fancl"/>
</dbReference>
<evidence type="ECO:0000259" key="1">
    <source>
        <dbReference type="Pfam" id="PF18891"/>
    </source>
</evidence>
<evidence type="ECO:0000313" key="2">
    <source>
        <dbReference type="EMBL" id="KAL0177998.1"/>
    </source>
</evidence>
<dbReference type="Gene3D" id="3.10.110.20">
    <property type="entry name" value="RWD domain-like"/>
    <property type="match status" value="1"/>
</dbReference>
<gene>
    <name evidence="2" type="ORF">M9458_026892</name>
</gene>
<dbReference type="Proteomes" id="UP001529510">
    <property type="component" value="Unassembled WGS sequence"/>
</dbReference>
<proteinExistence type="predicted"/>
<dbReference type="AlphaFoldDB" id="A0ABD0PVE2"/>
<sequence>TLANVHSQFLLNVEALSEFWSVLDEIDEQTWVLEPEKPTRADSMRRIAIDHPPSIQLHPSTIISRDIKLPYRCSSPGNNVSIK</sequence>
<organism evidence="2 3">
    <name type="scientific">Cirrhinus mrigala</name>
    <name type="common">Mrigala</name>
    <dbReference type="NCBI Taxonomy" id="683832"/>
    <lineage>
        <taxon>Eukaryota</taxon>
        <taxon>Metazoa</taxon>
        <taxon>Chordata</taxon>
        <taxon>Craniata</taxon>
        <taxon>Vertebrata</taxon>
        <taxon>Euteleostomi</taxon>
        <taxon>Actinopterygii</taxon>
        <taxon>Neopterygii</taxon>
        <taxon>Teleostei</taxon>
        <taxon>Ostariophysi</taxon>
        <taxon>Cypriniformes</taxon>
        <taxon>Cyprinidae</taxon>
        <taxon>Labeoninae</taxon>
        <taxon>Labeonini</taxon>
        <taxon>Cirrhinus</taxon>
    </lineage>
</organism>
<feature type="non-terminal residue" evidence="2">
    <location>
        <position position="83"/>
    </location>
</feature>
<dbReference type="PANTHER" id="PTHR13206:SF0">
    <property type="entry name" value="E3 UBIQUITIN-PROTEIN LIGASE FANCL"/>
    <property type="match status" value="1"/>
</dbReference>
<evidence type="ECO:0000313" key="3">
    <source>
        <dbReference type="Proteomes" id="UP001529510"/>
    </source>
</evidence>
<protein>
    <recommendedName>
        <fullName evidence="1">FANCL UBC-like domain-containing protein</fullName>
    </recommendedName>
</protein>
<dbReference type="EMBL" id="JAMKFB020000013">
    <property type="protein sequence ID" value="KAL0177998.1"/>
    <property type="molecule type" value="Genomic_DNA"/>
</dbReference>
<accession>A0ABD0PVE2</accession>
<dbReference type="InterPro" id="IPR044037">
    <property type="entry name" value="FANCL_d3"/>
</dbReference>
<feature type="non-terminal residue" evidence="2">
    <location>
        <position position="1"/>
    </location>
</feature>